<accession>A0ABQ0NZ22</accession>
<sequence length="379" mass="39763">MGFAAISTDFYLPAMPAMARSLHASPEALALTISGFLAGFSVGQLFWGPIGDRFGRRIPIACGLVLFIIGSLGCALSSSITIMISWRVVQAVGACAGVVLARAMVRDLYEGARATAMMSHLMTITAATPLLAPTIGGQILAFGSWRSIFTVLTVIGVLIFGLLFTLPETFPPNRRHHEPLARVFAHYKDLLLQPRLIGYAGAGGCLYAGMFAYISGSPAAYINYYHVSPSYYGLLFGLNIIGIMGANAINARLAHRLGSDRLLTLGGGIAIASALSLTVTGNTGWDGLWGLAIPLFFYTATSGFIVANSLTGALHQHPRRAGAVSALVGAIHYGSGILGSALVGAFANGTPKPMTAIILGFSLLGVFFLLLLKAPQKVT</sequence>
<evidence type="ECO:0000256" key="8">
    <source>
        <dbReference type="RuleBase" id="RU365088"/>
    </source>
</evidence>
<name>A0ABQ0NZ22_9PROT</name>
<dbReference type="Proteomes" id="UP001062901">
    <property type="component" value="Unassembled WGS sequence"/>
</dbReference>
<comment type="caution">
    <text evidence="8">Lacks conserved residue(s) required for the propagation of feature annotation.</text>
</comment>
<keyword evidence="5 8" id="KW-0812">Transmembrane</keyword>
<proteinExistence type="inferred from homology"/>
<comment type="similarity">
    <text evidence="2 8">Belongs to the major facilitator superfamily. Bcr/CmlA family.</text>
</comment>
<evidence type="ECO:0000256" key="7">
    <source>
        <dbReference type="ARBA" id="ARBA00023136"/>
    </source>
</evidence>
<keyword evidence="6 8" id="KW-1133">Transmembrane helix</keyword>
<evidence type="ECO:0000256" key="1">
    <source>
        <dbReference type="ARBA" id="ARBA00004651"/>
    </source>
</evidence>
<keyword evidence="4" id="KW-1003">Cell membrane</keyword>
<evidence type="ECO:0000313" key="11">
    <source>
        <dbReference type="Proteomes" id="UP001062901"/>
    </source>
</evidence>
<dbReference type="InterPro" id="IPR004812">
    <property type="entry name" value="Efflux_drug-R_Bcr/CmlA"/>
</dbReference>
<feature type="transmembrane region" description="Helical" evidence="8">
    <location>
        <begin position="231"/>
        <end position="250"/>
    </location>
</feature>
<dbReference type="PROSITE" id="PS50850">
    <property type="entry name" value="MFS"/>
    <property type="match status" value="1"/>
</dbReference>
<evidence type="ECO:0000256" key="4">
    <source>
        <dbReference type="ARBA" id="ARBA00022475"/>
    </source>
</evidence>
<gene>
    <name evidence="10" type="ORF">AA15669_1210</name>
</gene>
<feature type="transmembrane region" description="Helical" evidence="8">
    <location>
        <begin position="147"/>
        <end position="166"/>
    </location>
</feature>
<comment type="subcellular location">
    <subcellularLocation>
        <location evidence="8">Cell inner membrane</location>
        <topology evidence="8">Multi-pass membrane protein</topology>
    </subcellularLocation>
    <subcellularLocation>
        <location evidence="1">Cell membrane</location>
        <topology evidence="1">Multi-pass membrane protein</topology>
    </subcellularLocation>
</comment>
<feature type="transmembrane region" description="Helical" evidence="8">
    <location>
        <begin position="322"/>
        <end position="347"/>
    </location>
</feature>
<evidence type="ECO:0000259" key="9">
    <source>
        <dbReference type="PROSITE" id="PS50850"/>
    </source>
</evidence>
<protein>
    <recommendedName>
        <fullName evidence="8">Bcr/CflA family efflux transporter</fullName>
    </recommendedName>
</protein>
<dbReference type="InterPro" id="IPR011701">
    <property type="entry name" value="MFS"/>
</dbReference>
<organism evidence="10 11">
    <name type="scientific">Saccharibacter floricola DSM 15669</name>
    <dbReference type="NCBI Taxonomy" id="1123227"/>
    <lineage>
        <taxon>Bacteria</taxon>
        <taxon>Pseudomonadati</taxon>
        <taxon>Pseudomonadota</taxon>
        <taxon>Alphaproteobacteria</taxon>
        <taxon>Acetobacterales</taxon>
        <taxon>Acetobacteraceae</taxon>
        <taxon>Saccharibacter</taxon>
    </lineage>
</organism>
<evidence type="ECO:0000256" key="5">
    <source>
        <dbReference type="ARBA" id="ARBA00022692"/>
    </source>
</evidence>
<evidence type="ECO:0000313" key="10">
    <source>
        <dbReference type="EMBL" id="GBQ07066.1"/>
    </source>
</evidence>
<dbReference type="CDD" id="cd17320">
    <property type="entry name" value="MFS_MdfA_MDR_like"/>
    <property type="match status" value="1"/>
</dbReference>
<evidence type="ECO:0000256" key="3">
    <source>
        <dbReference type="ARBA" id="ARBA00022448"/>
    </source>
</evidence>
<keyword evidence="11" id="KW-1185">Reference proteome</keyword>
<feature type="transmembrane region" description="Helical" evidence="8">
    <location>
        <begin position="88"/>
        <end position="105"/>
    </location>
</feature>
<feature type="transmembrane region" description="Helical" evidence="8">
    <location>
        <begin position="353"/>
        <end position="372"/>
    </location>
</feature>
<evidence type="ECO:0000256" key="2">
    <source>
        <dbReference type="ARBA" id="ARBA00006236"/>
    </source>
</evidence>
<comment type="caution">
    <text evidence="10">The sequence shown here is derived from an EMBL/GenBank/DDBJ whole genome shotgun (WGS) entry which is preliminary data.</text>
</comment>
<dbReference type="SUPFAM" id="SSF103473">
    <property type="entry name" value="MFS general substrate transporter"/>
    <property type="match status" value="1"/>
</dbReference>
<dbReference type="Gene3D" id="1.20.1720.10">
    <property type="entry name" value="Multidrug resistance protein D"/>
    <property type="match status" value="1"/>
</dbReference>
<feature type="transmembrane region" description="Helical" evidence="8">
    <location>
        <begin position="60"/>
        <end position="82"/>
    </location>
</feature>
<dbReference type="Pfam" id="PF07690">
    <property type="entry name" value="MFS_1"/>
    <property type="match status" value="1"/>
</dbReference>
<keyword evidence="7 8" id="KW-0472">Membrane</keyword>
<feature type="transmembrane region" description="Helical" evidence="8">
    <location>
        <begin position="117"/>
        <end position="141"/>
    </location>
</feature>
<feature type="domain" description="Major facilitator superfamily (MFS) profile" evidence="9">
    <location>
        <begin position="1"/>
        <end position="377"/>
    </location>
</feature>
<feature type="transmembrane region" description="Helical" evidence="8">
    <location>
        <begin position="28"/>
        <end position="48"/>
    </location>
</feature>
<keyword evidence="3 8" id="KW-0813">Transport</keyword>
<dbReference type="NCBIfam" id="TIGR00710">
    <property type="entry name" value="efflux_Bcr_CflA"/>
    <property type="match status" value="1"/>
</dbReference>
<keyword evidence="8" id="KW-0997">Cell inner membrane</keyword>
<dbReference type="PANTHER" id="PTHR23502:SF132">
    <property type="entry name" value="POLYAMINE TRANSPORTER 2-RELATED"/>
    <property type="match status" value="1"/>
</dbReference>
<evidence type="ECO:0000256" key="6">
    <source>
        <dbReference type="ARBA" id="ARBA00022989"/>
    </source>
</evidence>
<dbReference type="InterPro" id="IPR036259">
    <property type="entry name" value="MFS_trans_sf"/>
</dbReference>
<feature type="transmembrane region" description="Helical" evidence="8">
    <location>
        <begin position="287"/>
        <end position="310"/>
    </location>
</feature>
<dbReference type="PANTHER" id="PTHR23502">
    <property type="entry name" value="MAJOR FACILITATOR SUPERFAMILY"/>
    <property type="match status" value="1"/>
</dbReference>
<feature type="transmembrane region" description="Helical" evidence="8">
    <location>
        <begin position="262"/>
        <end position="281"/>
    </location>
</feature>
<dbReference type="InterPro" id="IPR020846">
    <property type="entry name" value="MFS_dom"/>
</dbReference>
<feature type="transmembrane region" description="Helical" evidence="8">
    <location>
        <begin position="196"/>
        <end position="216"/>
    </location>
</feature>
<reference evidence="10" key="1">
    <citation type="submission" date="2013-04" db="EMBL/GenBank/DDBJ databases">
        <title>The genome sequencing project of 58 acetic acid bacteria.</title>
        <authorList>
            <person name="Okamoto-Kainuma A."/>
            <person name="Ishikawa M."/>
            <person name="Umino S."/>
            <person name="Koizumi Y."/>
            <person name="Shiwa Y."/>
            <person name="Yoshikawa H."/>
            <person name="Matsutani M."/>
            <person name="Matsushita K."/>
        </authorList>
    </citation>
    <scope>NUCLEOTIDE SEQUENCE</scope>
    <source>
        <strain evidence="10">DSM 15669</strain>
    </source>
</reference>
<dbReference type="EMBL" id="BAQD01000021">
    <property type="protein sequence ID" value="GBQ07066.1"/>
    <property type="molecule type" value="Genomic_DNA"/>
</dbReference>